<dbReference type="AlphaFoldDB" id="A0A3T0N1N4"/>
<sequence length="109" mass="12308">MFNVVTVPTFSRTVKVKVPDGDGHLEQSFKGLFKVVPSDQSEGLDWFETEGVKEFLREVMISADDLVDDKEKPIPYSEEIREGLLNLPYVRMALLKTYTTALIQDALGN</sequence>
<dbReference type="OrthoDB" id="7743875at2"/>
<dbReference type="RefSeq" id="WP_127748490.1">
    <property type="nucleotide sequence ID" value="NZ_CP033219.1"/>
</dbReference>
<protein>
    <submittedName>
        <fullName evidence="1">Uncharacterized protein</fullName>
    </submittedName>
</protein>
<name>A0A3T0N1N4_9RHOB</name>
<organism evidence="1 2">
    <name type="scientific">Parasedimentitalea marina</name>
    <dbReference type="NCBI Taxonomy" id="2483033"/>
    <lineage>
        <taxon>Bacteria</taxon>
        <taxon>Pseudomonadati</taxon>
        <taxon>Pseudomonadota</taxon>
        <taxon>Alphaproteobacteria</taxon>
        <taxon>Rhodobacterales</taxon>
        <taxon>Paracoccaceae</taxon>
        <taxon>Parasedimentitalea</taxon>
    </lineage>
</organism>
<dbReference type="EMBL" id="CP033219">
    <property type="protein sequence ID" value="AZV77933.1"/>
    <property type="molecule type" value="Genomic_DNA"/>
</dbReference>
<accession>A0A3T0N1N4</accession>
<reference evidence="1 2" key="1">
    <citation type="submission" date="2018-10" db="EMBL/GenBank/DDBJ databases">
        <title>Parasedimentitalea marina sp. nov., a psychrophilic bacterium isolated from deep seawater of the New Britain Trench.</title>
        <authorList>
            <person name="Cao J."/>
        </authorList>
    </citation>
    <scope>NUCLEOTIDE SEQUENCE [LARGE SCALE GENOMIC DNA]</scope>
    <source>
        <strain evidence="1 2">W43</strain>
    </source>
</reference>
<gene>
    <name evidence="1" type="ORF">EBB79_08510</name>
</gene>
<evidence type="ECO:0000313" key="1">
    <source>
        <dbReference type="EMBL" id="AZV77933.1"/>
    </source>
</evidence>
<dbReference type="KEGG" id="sedi:EBB79_08510"/>
<evidence type="ECO:0000313" key="2">
    <source>
        <dbReference type="Proteomes" id="UP000283063"/>
    </source>
</evidence>
<dbReference type="Proteomes" id="UP000283063">
    <property type="component" value="Chromosome"/>
</dbReference>
<proteinExistence type="predicted"/>
<keyword evidence="2" id="KW-1185">Reference proteome</keyword>